<keyword evidence="2" id="KW-1185">Reference proteome</keyword>
<proteinExistence type="predicted"/>
<reference evidence="1 2" key="1">
    <citation type="submission" date="2017-10" db="EMBL/GenBank/DDBJ databases">
        <title>Draft genome of Longibacter Salinarum.</title>
        <authorList>
            <person name="Goh K.M."/>
            <person name="Shamsir M.S."/>
            <person name="Lim S.W."/>
        </authorList>
    </citation>
    <scope>NUCLEOTIDE SEQUENCE [LARGE SCALE GENOMIC DNA]</scope>
    <source>
        <strain evidence="1 2">KCTC 52045</strain>
    </source>
</reference>
<dbReference type="EMBL" id="PDEQ01000002">
    <property type="protein sequence ID" value="PEN14408.1"/>
    <property type="molecule type" value="Genomic_DNA"/>
</dbReference>
<gene>
    <name evidence="1" type="ORF">CRI94_05095</name>
</gene>
<evidence type="ECO:0000313" key="1">
    <source>
        <dbReference type="EMBL" id="PEN14408.1"/>
    </source>
</evidence>
<dbReference type="SUPFAM" id="SSF69118">
    <property type="entry name" value="AhpD-like"/>
    <property type="match status" value="1"/>
</dbReference>
<evidence type="ECO:0008006" key="3">
    <source>
        <dbReference type="Google" id="ProtNLM"/>
    </source>
</evidence>
<organism evidence="1 2">
    <name type="scientific">Longibacter salinarum</name>
    <dbReference type="NCBI Taxonomy" id="1850348"/>
    <lineage>
        <taxon>Bacteria</taxon>
        <taxon>Pseudomonadati</taxon>
        <taxon>Rhodothermota</taxon>
        <taxon>Rhodothermia</taxon>
        <taxon>Rhodothermales</taxon>
        <taxon>Salisaetaceae</taxon>
        <taxon>Longibacter</taxon>
    </lineage>
</organism>
<protein>
    <recommendedName>
        <fullName evidence="3">Carboxymuconolactone decarboxylase-like domain-containing protein</fullName>
    </recommendedName>
</protein>
<evidence type="ECO:0000313" key="2">
    <source>
        <dbReference type="Proteomes" id="UP000220102"/>
    </source>
</evidence>
<dbReference type="Proteomes" id="UP000220102">
    <property type="component" value="Unassembled WGS sequence"/>
</dbReference>
<accession>A0A2A8D182</accession>
<sequence>MSSTPSAPTADASSVRESARQALGMVPNLITEISNHNPTVARACLEAGQTLGNGLLTDAEENDFSELGIDRDVLYEIVGLIGLKTISNYINHIAGTEIDEAFR</sequence>
<dbReference type="InterPro" id="IPR029032">
    <property type="entry name" value="AhpD-like"/>
</dbReference>
<dbReference type="AlphaFoldDB" id="A0A2A8D182"/>
<dbReference type="OrthoDB" id="9808310at2"/>
<name>A0A2A8D182_9BACT</name>
<comment type="caution">
    <text evidence="1">The sequence shown here is derived from an EMBL/GenBank/DDBJ whole genome shotgun (WGS) entry which is preliminary data.</text>
</comment>